<comment type="caution">
    <text evidence="1">The sequence shown here is derived from an EMBL/GenBank/DDBJ whole genome shotgun (WGS) entry which is preliminary data.</text>
</comment>
<proteinExistence type="predicted"/>
<evidence type="ECO:0000313" key="2">
    <source>
        <dbReference type="Proteomes" id="UP001595681"/>
    </source>
</evidence>
<dbReference type="RefSeq" id="WP_380797349.1">
    <property type="nucleotide sequence ID" value="NZ_JBHRVU010000004.1"/>
</dbReference>
<evidence type="ECO:0008006" key="3">
    <source>
        <dbReference type="Google" id="ProtNLM"/>
    </source>
</evidence>
<accession>A0ABV7NHT0</accession>
<dbReference type="Proteomes" id="UP001595681">
    <property type="component" value="Unassembled WGS sequence"/>
</dbReference>
<name>A0ABV7NHT0_9SPHN</name>
<sequence length="120" mass="13208">MFGWFKKRSQQLEPEARWEVSIDATCIIVRDASGAVRMVKRAELSGILIETNDSGPWGADVWWLFFGADDHVACAYPQGATGEAAVLDVLMALEGFDHTQMTAAMGSTGNAIFPVWRRSN</sequence>
<evidence type="ECO:0000313" key="1">
    <source>
        <dbReference type="EMBL" id="MFC3443028.1"/>
    </source>
</evidence>
<reference evidence="2" key="1">
    <citation type="journal article" date="2019" name="Int. J. Syst. Evol. Microbiol.">
        <title>The Global Catalogue of Microorganisms (GCM) 10K type strain sequencing project: providing services to taxonomists for standard genome sequencing and annotation.</title>
        <authorList>
            <consortium name="The Broad Institute Genomics Platform"/>
            <consortium name="The Broad Institute Genome Sequencing Center for Infectious Disease"/>
            <person name="Wu L."/>
            <person name="Ma J."/>
        </authorList>
    </citation>
    <scope>NUCLEOTIDE SEQUENCE [LARGE SCALE GENOMIC DNA]</scope>
    <source>
        <strain evidence="2">CCM 7491</strain>
    </source>
</reference>
<protein>
    <recommendedName>
        <fullName evidence="3">Transposase</fullName>
    </recommendedName>
</protein>
<dbReference type="EMBL" id="JBHRVU010000004">
    <property type="protein sequence ID" value="MFC3443028.1"/>
    <property type="molecule type" value="Genomic_DNA"/>
</dbReference>
<gene>
    <name evidence="1" type="ORF">ACFOKF_17805</name>
</gene>
<keyword evidence="2" id="KW-1185">Reference proteome</keyword>
<organism evidence="1 2">
    <name type="scientific">Sphingobium rhizovicinum</name>
    <dbReference type="NCBI Taxonomy" id="432308"/>
    <lineage>
        <taxon>Bacteria</taxon>
        <taxon>Pseudomonadati</taxon>
        <taxon>Pseudomonadota</taxon>
        <taxon>Alphaproteobacteria</taxon>
        <taxon>Sphingomonadales</taxon>
        <taxon>Sphingomonadaceae</taxon>
        <taxon>Sphingobium</taxon>
    </lineage>
</organism>